<dbReference type="InterPro" id="IPR036426">
    <property type="entry name" value="Bulb-type_lectin_dom_sf"/>
</dbReference>
<dbReference type="CDD" id="cd00028">
    <property type="entry name" value="B_lectin"/>
    <property type="match status" value="1"/>
</dbReference>
<dbReference type="Gene3D" id="3.90.1720.10">
    <property type="entry name" value="endopeptidase domain like (from Nostoc punctiforme)"/>
    <property type="match status" value="1"/>
</dbReference>
<evidence type="ECO:0000259" key="1">
    <source>
        <dbReference type="PROSITE" id="PS50911"/>
    </source>
</evidence>
<dbReference type="Proteomes" id="UP000198859">
    <property type="component" value="Chromosome I"/>
</dbReference>
<protein>
    <submittedName>
        <fullName evidence="3">CHAP domain-containing protein</fullName>
    </submittedName>
</protein>
<dbReference type="InterPro" id="IPR038765">
    <property type="entry name" value="Papain-like_cys_pep_sf"/>
</dbReference>
<feature type="domain" description="Bulb-type lectin" evidence="2">
    <location>
        <begin position="1"/>
        <end position="101"/>
    </location>
</feature>
<accession>A0A1H1QBF0</accession>
<keyword evidence="4" id="KW-1185">Reference proteome</keyword>
<proteinExistence type="predicted"/>
<evidence type="ECO:0000259" key="2">
    <source>
        <dbReference type="PROSITE" id="PS50927"/>
    </source>
</evidence>
<gene>
    <name evidence="3" type="ORF">SAMN04488570_1369</name>
</gene>
<dbReference type="Gene3D" id="2.90.10.10">
    <property type="entry name" value="Bulb-type lectin domain"/>
    <property type="match status" value="4"/>
</dbReference>
<dbReference type="EMBL" id="LT629757">
    <property type="protein sequence ID" value="SDS20812.1"/>
    <property type="molecule type" value="Genomic_DNA"/>
</dbReference>
<dbReference type="InterPro" id="IPR001480">
    <property type="entry name" value="Bulb-type_lectin_dom"/>
</dbReference>
<sequence length="365" mass="37464">MSAGERISSPDSQFRAEMQHDGNFVVYGANGAVWQSGTGGTGDGASVVLQDDGNLVVYRAGGVATFSSDTAPSRGNTLVMQNDGNLVIYSSGGLPLWSSRGGRTPNREDVLAAGSVLNTGQSVRSRNGSYTAIMQSDGNFVVYGPNGATWSTGTGGVGPGVVAIMQTDGNLVLYAPGGRAIYSSGTAPSSGAQLAMQDDGNLVIYGSGGALWAKGQILTSASALPSPFPCTARSNACVAYTGFNPNVSVWGQDVNPLGNCTNYAAYSLSRRGATRLSGSGNASTWRQRTVNQFGAARVNGTPAVGSIAWWGYGIGPSGHVAVVERVEGGRVWITESSYNIGSGRRVLTPGTAEYPAAFLHIAPGT</sequence>
<dbReference type="Pfam" id="PF05257">
    <property type="entry name" value="CHAP"/>
    <property type="match status" value="1"/>
</dbReference>
<name>A0A1H1QBF0_9ACTN</name>
<dbReference type="PROSITE" id="PS50927">
    <property type="entry name" value="BULB_LECTIN"/>
    <property type="match status" value="2"/>
</dbReference>
<dbReference type="AlphaFoldDB" id="A0A1H1QBF0"/>
<dbReference type="PROSITE" id="PS50911">
    <property type="entry name" value="CHAP"/>
    <property type="match status" value="1"/>
</dbReference>
<reference evidence="4" key="1">
    <citation type="submission" date="2016-10" db="EMBL/GenBank/DDBJ databases">
        <authorList>
            <person name="Varghese N."/>
            <person name="Submissions S."/>
        </authorList>
    </citation>
    <scope>NUCLEOTIDE SEQUENCE [LARGE SCALE GENOMIC DNA]</scope>
    <source>
        <strain evidence="4">DSM 22127</strain>
    </source>
</reference>
<feature type="domain" description="Bulb-type lectin" evidence="2">
    <location>
        <begin position="108"/>
        <end position="217"/>
    </location>
</feature>
<dbReference type="SMART" id="SM00108">
    <property type="entry name" value="B_lectin"/>
    <property type="match status" value="2"/>
</dbReference>
<evidence type="ECO:0000313" key="3">
    <source>
        <dbReference type="EMBL" id="SDS20812.1"/>
    </source>
</evidence>
<dbReference type="SUPFAM" id="SSF54001">
    <property type="entry name" value="Cysteine proteinases"/>
    <property type="match status" value="1"/>
</dbReference>
<dbReference type="InterPro" id="IPR007921">
    <property type="entry name" value="CHAP_dom"/>
</dbReference>
<evidence type="ECO:0000313" key="4">
    <source>
        <dbReference type="Proteomes" id="UP000198859"/>
    </source>
</evidence>
<organism evidence="3 4">
    <name type="scientific">Nocardioides scoriae</name>
    <dbReference type="NCBI Taxonomy" id="642780"/>
    <lineage>
        <taxon>Bacteria</taxon>
        <taxon>Bacillati</taxon>
        <taxon>Actinomycetota</taxon>
        <taxon>Actinomycetes</taxon>
        <taxon>Propionibacteriales</taxon>
        <taxon>Nocardioidaceae</taxon>
        <taxon>Nocardioides</taxon>
    </lineage>
</organism>
<dbReference type="SUPFAM" id="SSF51110">
    <property type="entry name" value="alpha-D-mannose-specific plant lectins"/>
    <property type="match status" value="2"/>
</dbReference>
<feature type="domain" description="Peptidase C51" evidence="1">
    <location>
        <begin position="235"/>
        <end position="360"/>
    </location>
</feature>